<evidence type="ECO:0000313" key="1">
    <source>
        <dbReference type="EMBL" id="MBB4950289.1"/>
    </source>
</evidence>
<dbReference type="Proteomes" id="UP000573327">
    <property type="component" value="Unassembled WGS sequence"/>
</dbReference>
<accession>A0A7W7SH37</accession>
<dbReference type="EMBL" id="JACHJR010000001">
    <property type="protein sequence ID" value="MBB4950289.1"/>
    <property type="molecule type" value="Genomic_DNA"/>
</dbReference>
<name>A0A7W7SH37_9ACTN</name>
<comment type="caution">
    <text evidence="1">The sequence shown here is derived from an EMBL/GenBank/DDBJ whole genome shotgun (WGS) entry which is preliminary data.</text>
</comment>
<reference evidence="1 2" key="1">
    <citation type="submission" date="2020-08" db="EMBL/GenBank/DDBJ databases">
        <title>Sequencing the genomes of 1000 actinobacteria strains.</title>
        <authorList>
            <person name="Klenk H.-P."/>
        </authorList>
    </citation>
    <scope>NUCLEOTIDE SEQUENCE [LARGE SCALE GENOMIC DNA]</scope>
    <source>
        <strain evidence="1 2">DSM 44786</strain>
    </source>
</reference>
<keyword evidence="2" id="KW-1185">Reference proteome</keyword>
<dbReference type="AlphaFoldDB" id="A0A7W7SH37"/>
<gene>
    <name evidence="1" type="ORF">F4556_005824</name>
</gene>
<organism evidence="1 2">
    <name type="scientific">Kitasatospora gansuensis</name>
    <dbReference type="NCBI Taxonomy" id="258050"/>
    <lineage>
        <taxon>Bacteria</taxon>
        <taxon>Bacillati</taxon>
        <taxon>Actinomycetota</taxon>
        <taxon>Actinomycetes</taxon>
        <taxon>Kitasatosporales</taxon>
        <taxon>Streptomycetaceae</taxon>
        <taxon>Kitasatospora</taxon>
    </lineage>
</organism>
<evidence type="ECO:0000313" key="2">
    <source>
        <dbReference type="Proteomes" id="UP000573327"/>
    </source>
</evidence>
<proteinExistence type="predicted"/>
<dbReference type="RefSeq" id="WP_184921341.1">
    <property type="nucleotide sequence ID" value="NZ_JACHJR010000001.1"/>
</dbReference>
<sequence>MHESTAQGVRYLLGLAPPGTAGRVCERLGIAPYGLAGPTRGQPESVVRVVREAPRAVRVWLLRQDDRELNRLLCREGLLPAGVAEDVRSGLLFGPRRSEPAPAGTQFTRRSRLAAPEALIGRLRRATGSGSLRDARAAAAERTTSAAASPSGLRLSHRAWTVCGEARRWSAIRQAPVVVMLLQPM</sequence>
<protein>
    <submittedName>
        <fullName evidence="1">Uncharacterized protein</fullName>
    </submittedName>
</protein>